<keyword evidence="2" id="KW-0808">Transferase</keyword>
<evidence type="ECO:0000313" key="5">
    <source>
        <dbReference type="EMBL" id="HHI96593.1"/>
    </source>
</evidence>
<dbReference type="InterPro" id="IPR029056">
    <property type="entry name" value="Ribokinase-like"/>
</dbReference>
<dbReference type="SUPFAM" id="SSF53613">
    <property type="entry name" value="Ribokinase-like"/>
    <property type="match status" value="1"/>
</dbReference>
<proteinExistence type="inferred from homology"/>
<sequence>MRVVGSGALNLDLFYEVEDLKAIDPRLEPGRELWGSREELWTLRERLEKRGRFLTSSGGGSAANTIYALSSWGFKTAFIGVVGEDEEGAQVMAELKGVDLSRVKRKGHTACSLIILDAQRDRAIFVSPGSHEKQISALVPAQTSREEWLHLSSLISEEGFAFHLQLKKQHQGPFSLDPGEIYAQKGLKKLYPLLSQADLLFITRQELEMLGGDLPFLRQKVKRICLKRGAQGAIIYDDQPFEISPVSATSIVDNTGAGDVFDAGVIAGLLSGLTLKAAGELAASLAALSLRDYGRRGYPSREEFIQRRNQYDNT</sequence>
<dbReference type="PANTHER" id="PTHR43320:SF3">
    <property type="entry name" value="CARBOHYDRATE KINASE PFKB DOMAIN-CONTAINING PROTEIN"/>
    <property type="match status" value="1"/>
</dbReference>
<dbReference type="PANTHER" id="PTHR43320">
    <property type="entry name" value="SUGAR KINASE"/>
    <property type="match status" value="1"/>
</dbReference>
<feature type="domain" description="Carbohydrate kinase PfkB" evidence="4">
    <location>
        <begin position="50"/>
        <end position="295"/>
    </location>
</feature>
<protein>
    <recommendedName>
        <fullName evidence="4">Carbohydrate kinase PfkB domain-containing protein</fullName>
    </recommendedName>
</protein>
<evidence type="ECO:0000256" key="3">
    <source>
        <dbReference type="ARBA" id="ARBA00022777"/>
    </source>
</evidence>
<dbReference type="Gene3D" id="3.40.1190.20">
    <property type="match status" value="1"/>
</dbReference>
<dbReference type="Proteomes" id="UP000886101">
    <property type="component" value="Unassembled WGS sequence"/>
</dbReference>
<comment type="similarity">
    <text evidence="1">Belongs to the carbohydrate kinase PfkB family.</text>
</comment>
<reference evidence="5" key="1">
    <citation type="journal article" date="2020" name="mSystems">
        <title>Genome- and Community-Level Interaction Insights into Carbon Utilization and Element Cycling Functions of Hydrothermarchaeota in Hydrothermal Sediment.</title>
        <authorList>
            <person name="Zhou Z."/>
            <person name="Liu Y."/>
            <person name="Xu W."/>
            <person name="Pan J."/>
            <person name="Luo Z.H."/>
            <person name="Li M."/>
        </authorList>
    </citation>
    <scope>NUCLEOTIDE SEQUENCE [LARGE SCALE GENOMIC DNA]</scope>
    <source>
        <strain evidence="5">HyVt-533</strain>
    </source>
</reference>
<dbReference type="AlphaFoldDB" id="A0A7V5NYQ8"/>
<evidence type="ECO:0000259" key="4">
    <source>
        <dbReference type="Pfam" id="PF00294"/>
    </source>
</evidence>
<accession>A0A7V5NYQ8</accession>
<organism evidence="5">
    <name type="scientific">Thermodesulfatator atlanticus</name>
    <dbReference type="NCBI Taxonomy" id="501497"/>
    <lineage>
        <taxon>Bacteria</taxon>
        <taxon>Pseudomonadati</taxon>
        <taxon>Thermodesulfobacteriota</taxon>
        <taxon>Thermodesulfobacteria</taxon>
        <taxon>Thermodesulfobacteriales</taxon>
        <taxon>Thermodesulfatatoraceae</taxon>
        <taxon>Thermodesulfatator</taxon>
    </lineage>
</organism>
<dbReference type="Pfam" id="PF00294">
    <property type="entry name" value="PfkB"/>
    <property type="match status" value="1"/>
</dbReference>
<evidence type="ECO:0000256" key="2">
    <source>
        <dbReference type="ARBA" id="ARBA00022679"/>
    </source>
</evidence>
<gene>
    <name evidence="5" type="ORF">ENJ96_01940</name>
</gene>
<dbReference type="InterPro" id="IPR052700">
    <property type="entry name" value="Carb_kinase_PfkB-like"/>
</dbReference>
<evidence type="ECO:0000256" key="1">
    <source>
        <dbReference type="ARBA" id="ARBA00010688"/>
    </source>
</evidence>
<dbReference type="GO" id="GO:0016301">
    <property type="term" value="F:kinase activity"/>
    <property type="evidence" value="ECO:0007669"/>
    <property type="project" value="UniProtKB-KW"/>
</dbReference>
<dbReference type="EMBL" id="DROK01000056">
    <property type="protein sequence ID" value="HHI96593.1"/>
    <property type="molecule type" value="Genomic_DNA"/>
</dbReference>
<name>A0A7V5NYQ8_9BACT</name>
<dbReference type="InterPro" id="IPR011611">
    <property type="entry name" value="PfkB_dom"/>
</dbReference>
<keyword evidence="3" id="KW-0418">Kinase</keyword>
<comment type="caution">
    <text evidence="5">The sequence shown here is derived from an EMBL/GenBank/DDBJ whole genome shotgun (WGS) entry which is preliminary data.</text>
</comment>